<dbReference type="Proteomes" id="UP000221011">
    <property type="component" value="Chromosome"/>
</dbReference>
<dbReference type="InterPro" id="IPR052196">
    <property type="entry name" value="Bact_Kbp"/>
</dbReference>
<dbReference type="Pfam" id="PF01476">
    <property type="entry name" value="LysM"/>
    <property type="match status" value="1"/>
</dbReference>
<dbReference type="PROSITE" id="PS51782">
    <property type="entry name" value="LYSM"/>
    <property type="match status" value="1"/>
</dbReference>
<dbReference type="InterPro" id="IPR018392">
    <property type="entry name" value="LysM"/>
</dbReference>
<sequence>MSNRIDQPRKLDLVGNPIHVGGIGTGYEATLHYRVGDGHAEVTGHFEVGGGTGEQGQFHVAVNVGQTSFKSDQLLVQVFEVSPKDGSEIHVVTVPVLYGPRITPGYHGYREHKVVKGDTLSTLAKTYYGDASRYQLIVRANPDQITDPDRIAPGQVLRVPIGS</sequence>
<evidence type="ECO:0000313" key="3">
    <source>
        <dbReference type="Proteomes" id="UP000221011"/>
    </source>
</evidence>
<keyword evidence="3" id="KW-1185">Reference proteome</keyword>
<name>A0A291QL12_9ACTN</name>
<dbReference type="KEGG" id="sfk:KY5_7199c"/>
<feature type="domain" description="LysM" evidence="1">
    <location>
        <begin position="110"/>
        <end position="159"/>
    </location>
</feature>
<dbReference type="CDD" id="cd00118">
    <property type="entry name" value="LysM"/>
    <property type="match status" value="1"/>
</dbReference>
<dbReference type="Pfam" id="PF10648">
    <property type="entry name" value="Gmad2"/>
    <property type="match status" value="1"/>
</dbReference>
<proteinExistence type="predicted"/>
<evidence type="ECO:0000259" key="1">
    <source>
        <dbReference type="PROSITE" id="PS51782"/>
    </source>
</evidence>
<evidence type="ECO:0000313" key="2">
    <source>
        <dbReference type="EMBL" id="ATL32217.1"/>
    </source>
</evidence>
<dbReference type="RefSeq" id="WP_098246207.1">
    <property type="nucleotide sequence ID" value="NZ_CP022685.1"/>
</dbReference>
<dbReference type="Gene3D" id="3.10.350.10">
    <property type="entry name" value="LysM domain"/>
    <property type="match status" value="1"/>
</dbReference>
<protein>
    <recommendedName>
        <fullName evidence="1">LysM domain-containing protein</fullName>
    </recommendedName>
</protein>
<dbReference type="AlphaFoldDB" id="A0A291QL12"/>
<reference evidence="2 3" key="1">
    <citation type="submission" date="2017-08" db="EMBL/GenBank/DDBJ databases">
        <title>Complete Genome Sequence of Streptomyces formicae KY5, the formicamycin producer.</title>
        <authorList>
            <person name="Holmes N.A."/>
            <person name="Devine R."/>
            <person name="Qin Z."/>
            <person name="Seipke R.F."/>
            <person name="Wilkinson B."/>
            <person name="Hutchings M.I."/>
        </authorList>
    </citation>
    <scope>NUCLEOTIDE SEQUENCE [LARGE SCALE GENOMIC DNA]</scope>
    <source>
        <strain evidence="2 3">KY5</strain>
    </source>
</reference>
<dbReference type="PANTHER" id="PTHR34700">
    <property type="entry name" value="POTASSIUM BINDING PROTEIN KBP"/>
    <property type="match status" value="1"/>
</dbReference>
<gene>
    <name evidence="2" type="ORF">KY5_7199c</name>
</gene>
<dbReference type="SMART" id="SM00257">
    <property type="entry name" value="LysM"/>
    <property type="match status" value="1"/>
</dbReference>
<dbReference type="PANTHER" id="PTHR34700:SF4">
    <property type="entry name" value="PHAGE-LIKE ELEMENT PBSX PROTEIN XKDP"/>
    <property type="match status" value="1"/>
</dbReference>
<dbReference type="InterPro" id="IPR018911">
    <property type="entry name" value="Gmad2_Ig-like_dom"/>
</dbReference>
<dbReference type="InterPro" id="IPR036779">
    <property type="entry name" value="LysM_dom_sf"/>
</dbReference>
<dbReference type="EMBL" id="CP022685">
    <property type="protein sequence ID" value="ATL32217.1"/>
    <property type="molecule type" value="Genomic_DNA"/>
</dbReference>
<dbReference type="SUPFAM" id="SSF54106">
    <property type="entry name" value="LysM domain"/>
    <property type="match status" value="1"/>
</dbReference>
<accession>A0A291QL12</accession>
<organism evidence="2 3">
    <name type="scientific">Streptomyces formicae</name>
    <dbReference type="NCBI Taxonomy" id="1616117"/>
    <lineage>
        <taxon>Bacteria</taxon>
        <taxon>Bacillati</taxon>
        <taxon>Actinomycetota</taxon>
        <taxon>Actinomycetes</taxon>
        <taxon>Kitasatosporales</taxon>
        <taxon>Streptomycetaceae</taxon>
        <taxon>Streptomyces</taxon>
    </lineage>
</organism>